<evidence type="ECO:0000256" key="2">
    <source>
        <dbReference type="SAM" id="SignalP"/>
    </source>
</evidence>
<dbReference type="Proteomes" id="UP001589789">
    <property type="component" value="Unassembled WGS sequence"/>
</dbReference>
<organism evidence="4 5">
    <name type="scientific">Muricoccus vinaceus</name>
    <dbReference type="NCBI Taxonomy" id="424704"/>
    <lineage>
        <taxon>Bacteria</taxon>
        <taxon>Pseudomonadati</taxon>
        <taxon>Pseudomonadota</taxon>
        <taxon>Alphaproteobacteria</taxon>
        <taxon>Acetobacterales</taxon>
        <taxon>Roseomonadaceae</taxon>
        <taxon>Muricoccus</taxon>
    </lineage>
</organism>
<dbReference type="RefSeq" id="WP_377049031.1">
    <property type="nucleotide sequence ID" value="NZ_JBHLVZ010000002.1"/>
</dbReference>
<dbReference type="InterPro" id="IPR019826">
    <property type="entry name" value="Carboxylesterase_B_AS"/>
</dbReference>
<name>A0ABV6IQI0_9PROT</name>
<dbReference type="InterPro" id="IPR049492">
    <property type="entry name" value="BD-FAE-like_dom"/>
</dbReference>
<dbReference type="Pfam" id="PF20434">
    <property type="entry name" value="BD-FAE"/>
    <property type="match status" value="1"/>
</dbReference>
<dbReference type="SUPFAM" id="SSF53474">
    <property type="entry name" value="alpha/beta-Hydrolases"/>
    <property type="match status" value="1"/>
</dbReference>
<evidence type="ECO:0000259" key="3">
    <source>
        <dbReference type="Pfam" id="PF20434"/>
    </source>
</evidence>
<dbReference type="EMBL" id="JBHLVZ010000002">
    <property type="protein sequence ID" value="MFC0384898.1"/>
    <property type="molecule type" value="Genomic_DNA"/>
</dbReference>
<dbReference type="PROSITE" id="PS00122">
    <property type="entry name" value="CARBOXYLESTERASE_B_1"/>
    <property type="match status" value="1"/>
</dbReference>
<feature type="signal peptide" evidence="2">
    <location>
        <begin position="1"/>
        <end position="26"/>
    </location>
</feature>
<dbReference type="PANTHER" id="PTHR48081">
    <property type="entry name" value="AB HYDROLASE SUPERFAMILY PROTEIN C4A8.06C"/>
    <property type="match status" value="1"/>
</dbReference>
<gene>
    <name evidence="4" type="ORF">ACFFIC_04950</name>
</gene>
<dbReference type="InterPro" id="IPR050300">
    <property type="entry name" value="GDXG_lipolytic_enzyme"/>
</dbReference>
<accession>A0ABV6IQI0</accession>
<proteinExistence type="predicted"/>
<keyword evidence="5" id="KW-1185">Reference proteome</keyword>
<protein>
    <submittedName>
        <fullName evidence="4">Alpha/beta hydrolase</fullName>
    </submittedName>
</protein>
<dbReference type="GO" id="GO:0016787">
    <property type="term" value="F:hydrolase activity"/>
    <property type="evidence" value="ECO:0007669"/>
    <property type="project" value="UniProtKB-KW"/>
</dbReference>
<comment type="caution">
    <text evidence="4">The sequence shown here is derived from an EMBL/GenBank/DDBJ whole genome shotgun (WGS) entry which is preliminary data.</text>
</comment>
<dbReference type="InterPro" id="IPR029058">
    <property type="entry name" value="AB_hydrolase_fold"/>
</dbReference>
<feature type="domain" description="BD-FAE-like" evidence="3">
    <location>
        <begin position="85"/>
        <end position="182"/>
    </location>
</feature>
<evidence type="ECO:0000313" key="4">
    <source>
        <dbReference type="EMBL" id="MFC0384898.1"/>
    </source>
</evidence>
<dbReference type="Gene3D" id="3.40.50.1820">
    <property type="entry name" value="alpha/beta hydrolase"/>
    <property type="match status" value="1"/>
</dbReference>
<dbReference type="PANTHER" id="PTHR48081:SF33">
    <property type="entry name" value="KYNURENINE FORMAMIDASE"/>
    <property type="match status" value="1"/>
</dbReference>
<keyword evidence="2" id="KW-0732">Signal</keyword>
<keyword evidence="1 4" id="KW-0378">Hydrolase</keyword>
<feature type="chain" id="PRO_5046751983" evidence="2">
    <location>
        <begin position="27"/>
        <end position="313"/>
    </location>
</feature>
<reference evidence="4 5" key="1">
    <citation type="submission" date="2024-09" db="EMBL/GenBank/DDBJ databases">
        <authorList>
            <person name="Sun Q."/>
            <person name="Mori K."/>
        </authorList>
    </citation>
    <scope>NUCLEOTIDE SEQUENCE [LARGE SCALE GENOMIC DNA]</scope>
    <source>
        <strain evidence="4 5">CCM 7468</strain>
    </source>
</reference>
<sequence length="313" mass="32836">MFPVRCWPGPLCGLLLALLNAAPASAQIDRLPAEVGARIAAMGPSFDGAVLAATRALFAPIPQAATDGLSVTRDQSYGPDARHLLDVYAPPGSAPPRPVLVFVHGGGFVRGEREANIPAYAARNGMVGVAVTYRLAPQHPWPAGARDVGAAIAWVRANAARFGGDPGRIVLMGHSAGATHAASFAFDPALHPAEGPGIAGLILGSGFLKMTAEDKGPGNIAYFGPDPALYAARSPMTHMGRSRLPMLLFSAEYDPPFLGAPTVELALGACWRDGKCPRIVQMRGHNHVSEIFAVGTADDELGQEILRFARELR</sequence>
<evidence type="ECO:0000256" key="1">
    <source>
        <dbReference type="ARBA" id="ARBA00022801"/>
    </source>
</evidence>
<evidence type="ECO:0000313" key="5">
    <source>
        <dbReference type="Proteomes" id="UP001589789"/>
    </source>
</evidence>